<gene>
    <name evidence="10" type="ORF">AWJ14_17735</name>
</gene>
<proteinExistence type="inferred from homology"/>
<dbReference type="Pfam" id="PF02397">
    <property type="entry name" value="Bac_transf"/>
    <property type="match status" value="1"/>
</dbReference>
<reference evidence="10 11" key="1">
    <citation type="submission" date="2015-12" db="EMBL/GenBank/DDBJ databases">
        <authorList>
            <person name="Shamseldin A."/>
            <person name="Moawad H."/>
            <person name="Abd El-Rahim W.M."/>
            <person name="Sadowsky M.J."/>
        </authorList>
    </citation>
    <scope>NUCLEOTIDE SEQUENCE [LARGE SCALE GENOMIC DNA]</scope>
    <source>
        <strain evidence="10 11">JC234</strain>
    </source>
</reference>
<dbReference type="GO" id="GO:0016780">
    <property type="term" value="F:phosphotransferase activity, for other substituted phosphate groups"/>
    <property type="evidence" value="ECO:0007669"/>
    <property type="project" value="TreeGrafter"/>
</dbReference>
<dbReference type="NCBIfam" id="TIGR03025">
    <property type="entry name" value="EPS_sugtrans"/>
    <property type="match status" value="1"/>
</dbReference>
<evidence type="ECO:0000313" key="11">
    <source>
        <dbReference type="Proteomes" id="UP000094795"/>
    </source>
</evidence>
<keyword evidence="3 10" id="KW-0808">Transferase</keyword>
<comment type="caution">
    <text evidence="10">The sequence shown here is derived from an EMBL/GenBank/DDBJ whole genome shotgun (WGS) entry which is preliminary data.</text>
</comment>
<dbReference type="PANTHER" id="PTHR30576">
    <property type="entry name" value="COLANIC BIOSYNTHESIS UDP-GLUCOSE LIPID CARRIER TRANSFERASE"/>
    <property type="match status" value="1"/>
</dbReference>
<evidence type="ECO:0000256" key="3">
    <source>
        <dbReference type="ARBA" id="ARBA00022679"/>
    </source>
</evidence>
<feature type="transmembrane region" description="Helical" evidence="8">
    <location>
        <begin position="92"/>
        <end position="110"/>
    </location>
</feature>
<accession>A0A1C1YTE2</accession>
<dbReference type="GO" id="GO:0016020">
    <property type="term" value="C:membrane"/>
    <property type="evidence" value="ECO:0007669"/>
    <property type="project" value="UniProtKB-SubCell"/>
</dbReference>
<evidence type="ECO:0000256" key="6">
    <source>
        <dbReference type="ARBA" id="ARBA00023136"/>
    </source>
</evidence>
<feature type="transmembrane region" description="Helical" evidence="8">
    <location>
        <begin position="59"/>
        <end position="80"/>
    </location>
</feature>
<keyword evidence="7" id="KW-0270">Exopolysaccharide synthesis</keyword>
<dbReference type="PANTHER" id="PTHR30576:SF0">
    <property type="entry name" value="UNDECAPRENYL-PHOSPHATE N-ACETYLGALACTOSAMINYL 1-PHOSPHATE TRANSFERASE-RELATED"/>
    <property type="match status" value="1"/>
</dbReference>
<sequence>MNKIDRESAFSPEAVRKALSEMDVKPTLKRPDGELSVELSRLAQQTANRLSEENLSPTMIIGTLRLVEFALLSLIGFLVYELYVGMSWDATLLYYAPAIVIGSALAVLLIQISDGYQVPAVRSVLKTLPRVLTAWAVAFALIALGAFFLQSGLAFSRFWFVAWFLSGAFALTVERNIVAYGIRRWARNGVMERRAVIVGGGEIAKNLIRSIEQDPNNDIRICGIFDDRNERRSPAVVAGYPKLGNVDALVSFARMARIDMLIIALPLNAELRVLELLKKLWILPLDIRLAAHANKLRFRPRAYSYIGAVPMLDIFDRPITDWDSVAKRIFDVSFSLLAIALLWPVMLATAIAIKLDSKGPVLFKQKRHGFNNEVIEVFKFRSMFTDQCDPAARVLVTKGDPRVTKVGRFIRKTSIDELPQFFNVLRGDLSLVGPRPHAVVAQAQDRLFAEVVDGYFARHRVKPGVTGWAQINGWRGEIDNDEKIKQRTACDLYYIENWSLLFDLKILFLTPIRLLNTDNAY</sequence>
<comment type="similarity">
    <text evidence="2">Belongs to the bacterial sugar transferase family.</text>
</comment>
<dbReference type="InterPro" id="IPR003362">
    <property type="entry name" value="Bact_transf"/>
</dbReference>
<evidence type="ECO:0000256" key="8">
    <source>
        <dbReference type="SAM" id="Phobius"/>
    </source>
</evidence>
<dbReference type="RefSeq" id="WP_066181566.1">
    <property type="nucleotide sequence ID" value="NZ_LQZT01000034.1"/>
</dbReference>
<evidence type="ECO:0000256" key="1">
    <source>
        <dbReference type="ARBA" id="ARBA00004141"/>
    </source>
</evidence>
<feature type="transmembrane region" description="Helical" evidence="8">
    <location>
        <begin position="131"/>
        <end position="149"/>
    </location>
</feature>
<dbReference type="GO" id="GO:0000271">
    <property type="term" value="P:polysaccharide biosynthetic process"/>
    <property type="evidence" value="ECO:0007669"/>
    <property type="project" value="UniProtKB-KW"/>
</dbReference>
<keyword evidence="6 8" id="KW-0472">Membrane</keyword>
<feature type="transmembrane region" description="Helical" evidence="8">
    <location>
        <begin position="332"/>
        <end position="353"/>
    </location>
</feature>
<keyword evidence="4 8" id="KW-0812">Transmembrane</keyword>
<dbReference type="EMBL" id="LQZT01000034">
    <property type="protein sequence ID" value="OCW56764.1"/>
    <property type="molecule type" value="Genomic_DNA"/>
</dbReference>
<organism evidence="10 11">
    <name type="scientific">Hoeflea olei</name>
    <dbReference type="NCBI Taxonomy" id="1480615"/>
    <lineage>
        <taxon>Bacteria</taxon>
        <taxon>Pseudomonadati</taxon>
        <taxon>Pseudomonadota</taxon>
        <taxon>Alphaproteobacteria</taxon>
        <taxon>Hyphomicrobiales</taxon>
        <taxon>Rhizobiaceae</taxon>
        <taxon>Hoeflea</taxon>
    </lineage>
</organism>
<dbReference type="AlphaFoldDB" id="A0A1C1YTE2"/>
<name>A0A1C1YTE2_9HYPH</name>
<evidence type="ECO:0000256" key="2">
    <source>
        <dbReference type="ARBA" id="ARBA00006464"/>
    </source>
</evidence>
<protein>
    <submittedName>
        <fullName evidence="10">Undecaprenyl-phosphate glucose phosphotransferase</fullName>
    </submittedName>
</protein>
<dbReference type="Gene3D" id="3.40.50.720">
    <property type="entry name" value="NAD(P)-binding Rossmann-like Domain"/>
    <property type="match status" value="1"/>
</dbReference>
<evidence type="ECO:0000313" key="10">
    <source>
        <dbReference type="EMBL" id="OCW56764.1"/>
    </source>
</evidence>
<keyword evidence="5 8" id="KW-1133">Transmembrane helix</keyword>
<evidence type="ECO:0000259" key="9">
    <source>
        <dbReference type="Pfam" id="PF02397"/>
    </source>
</evidence>
<comment type="subcellular location">
    <subcellularLocation>
        <location evidence="1">Membrane</location>
        <topology evidence="1">Multi-pass membrane protein</topology>
    </subcellularLocation>
</comment>
<evidence type="ECO:0000256" key="7">
    <source>
        <dbReference type="ARBA" id="ARBA00023169"/>
    </source>
</evidence>
<dbReference type="Pfam" id="PF13727">
    <property type="entry name" value="CoA_binding_3"/>
    <property type="match status" value="1"/>
</dbReference>
<evidence type="ECO:0000256" key="4">
    <source>
        <dbReference type="ARBA" id="ARBA00022692"/>
    </source>
</evidence>
<dbReference type="InterPro" id="IPR036291">
    <property type="entry name" value="NAD(P)-bd_dom_sf"/>
</dbReference>
<dbReference type="InterPro" id="IPR017475">
    <property type="entry name" value="EPS_sugar_tfrase"/>
</dbReference>
<dbReference type="NCBIfam" id="TIGR03023">
    <property type="entry name" value="WcaJ_sugtrans"/>
    <property type="match status" value="1"/>
</dbReference>
<feature type="transmembrane region" description="Helical" evidence="8">
    <location>
        <begin position="155"/>
        <end position="173"/>
    </location>
</feature>
<dbReference type="Proteomes" id="UP000094795">
    <property type="component" value="Unassembled WGS sequence"/>
</dbReference>
<dbReference type="InterPro" id="IPR017473">
    <property type="entry name" value="Undecaprenyl-P_gluc_Ptfrase"/>
</dbReference>
<feature type="domain" description="Bacterial sugar transferase" evidence="9">
    <location>
        <begin position="327"/>
        <end position="515"/>
    </location>
</feature>
<evidence type="ECO:0000256" key="5">
    <source>
        <dbReference type="ARBA" id="ARBA00022989"/>
    </source>
</evidence>
<dbReference type="STRING" id="1480615.AWJ14_17735"/>
<dbReference type="OrthoDB" id="9808602at2"/>
<dbReference type="SUPFAM" id="SSF51735">
    <property type="entry name" value="NAD(P)-binding Rossmann-fold domains"/>
    <property type="match status" value="1"/>
</dbReference>
<keyword evidence="11" id="KW-1185">Reference proteome</keyword>